<evidence type="ECO:0000313" key="2">
    <source>
        <dbReference type="EMBL" id="KPJ09831.1"/>
    </source>
</evidence>
<organism evidence="2 3">
    <name type="scientific">Papilio machaon</name>
    <name type="common">Old World swallowtail butterfly</name>
    <dbReference type="NCBI Taxonomy" id="76193"/>
    <lineage>
        <taxon>Eukaryota</taxon>
        <taxon>Metazoa</taxon>
        <taxon>Ecdysozoa</taxon>
        <taxon>Arthropoda</taxon>
        <taxon>Hexapoda</taxon>
        <taxon>Insecta</taxon>
        <taxon>Pterygota</taxon>
        <taxon>Neoptera</taxon>
        <taxon>Endopterygota</taxon>
        <taxon>Lepidoptera</taxon>
        <taxon>Glossata</taxon>
        <taxon>Ditrysia</taxon>
        <taxon>Papilionoidea</taxon>
        <taxon>Papilionidae</taxon>
        <taxon>Papilioninae</taxon>
        <taxon>Papilio</taxon>
    </lineage>
</organism>
<keyword evidence="3" id="KW-1185">Reference proteome</keyword>
<gene>
    <name evidence="2" type="ORF">RR48_03435</name>
</gene>
<evidence type="ECO:0000313" key="3">
    <source>
        <dbReference type="Proteomes" id="UP000053240"/>
    </source>
</evidence>
<dbReference type="AlphaFoldDB" id="A0A0N1INH6"/>
<feature type="region of interest" description="Disordered" evidence="1">
    <location>
        <begin position="43"/>
        <end position="67"/>
    </location>
</feature>
<sequence length="67" mass="7872">MRSWETRKHLRLLPWRPWGAEARQLFKEISAHLRGSKGRRTFQTKVEPGHSTGKCRQPLGHLTLRAQ</sequence>
<name>A0A0N1INH6_PAPMA</name>
<reference evidence="2 3" key="1">
    <citation type="journal article" date="2015" name="Nat. Commun.">
        <title>Outbred genome sequencing and CRISPR/Cas9 gene editing in butterflies.</title>
        <authorList>
            <person name="Li X."/>
            <person name="Fan D."/>
            <person name="Zhang W."/>
            <person name="Liu G."/>
            <person name="Zhang L."/>
            <person name="Zhao L."/>
            <person name="Fang X."/>
            <person name="Chen L."/>
            <person name="Dong Y."/>
            <person name="Chen Y."/>
            <person name="Ding Y."/>
            <person name="Zhao R."/>
            <person name="Feng M."/>
            <person name="Zhu Y."/>
            <person name="Feng Y."/>
            <person name="Jiang X."/>
            <person name="Zhu D."/>
            <person name="Xiang H."/>
            <person name="Feng X."/>
            <person name="Li S."/>
            <person name="Wang J."/>
            <person name="Zhang G."/>
            <person name="Kronforst M.R."/>
            <person name="Wang W."/>
        </authorList>
    </citation>
    <scope>NUCLEOTIDE SEQUENCE [LARGE SCALE GENOMIC DNA]</scope>
    <source>
        <strain evidence="2">Ya'a_city_454_Pm</strain>
        <tissue evidence="2">Whole body</tissue>
    </source>
</reference>
<dbReference type="InParanoid" id="A0A0N1INH6"/>
<accession>A0A0N1INH6</accession>
<dbReference type="EMBL" id="KQ461072">
    <property type="protein sequence ID" value="KPJ09831.1"/>
    <property type="molecule type" value="Genomic_DNA"/>
</dbReference>
<proteinExistence type="predicted"/>
<protein>
    <submittedName>
        <fullName evidence="2">Uncharacterized protein</fullName>
    </submittedName>
</protein>
<evidence type="ECO:0000256" key="1">
    <source>
        <dbReference type="SAM" id="MobiDB-lite"/>
    </source>
</evidence>
<dbReference type="Proteomes" id="UP000053240">
    <property type="component" value="Unassembled WGS sequence"/>
</dbReference>